<accession>F8FNF4</accession>
<dbReference type="Proteomes" id="UP000006620">
    <property type="component" value="Chromosome"/>
</dbReference>
<evidence type="ECO:0000313" key="2">
    <source>
        <dbReference type="Proteomes" id="UP000006620"/>
    </source>
</evidence>
<reference evidence="2" key="1">
    <citation type="submission" date="2011-06" db="EMBL/GenBank/DDBJ databases">
        <title>Complete genome sequence of Paenibacillus mucilaginosus KNP414.</title>
        <authorList>
            <person name="Wang J."/>
            <person name="Hu S."/>
            <person name="Hu X."/>
            <person name="Zhang B."/>
            <person name="Dong D."/>
            <person name="Zhang S."/>
            <person name="Zhao K."/>
            <person name="Wu D."/>
        </authorList>
    </citation>
    <scope>NUCLEOTIDE SEQUENCE [LARGE SCALE GENOMIC DNA]</scope>
    <source>
        <strain evidence="2">KNP414</strain>
    </source>
</reference>
<sequence>MLSAPDADFAAGGPLGRFEAAWPYYEALFRWLGDRLLPAGVRSGLHARYGAGLASVLGEAASPDGAQASRALFVRTAEWIRRLQAAGYRPAPIPPGAGLGSPAADGLRVEPHPWHYGLSYAGVNLQSVLCAIPAS</sequence>
<dbReference type="AlphaFoldDB" id="F8FNF4"/>
<organism evidence="1 2">
    <name type="scientific">Paenibacillus mucilaginosus (strain KNP414)</name>
    <dbReference type="NCBI Taxonomy" id="1036673"/>
    <lineage>
        <taxon>Bacteria</taxon>
        <taxon>Bacillati</taxon>
        <taxon>Bacillota</taxon>
        <taxon>Bacilli</taxon>
        <taxon>Bacillales</taxon>
        <taxon>Paenibacillaceae</taxon>
        <taxon>Paenibacillus</taxon>
    </lineage>
</organism>
<proteinExistence type="predicted"/>
<evidence type="ECO:0000313" key="1">
    <source>
        <dbReference type="EMBL" id="AEI38991.1"/>
    </source>
</evidence>
<reference evidence="1 2" key="2">
    <citation type="journal article" date="2013" name="Genome Announc.">
        <title>Genome Sequence of Growth-Improving Paenibacillus mucilaginosus Strain KNP414.</title>
        <authorList>
            <person name="Lu J.J."/>
            <person name="Wang J.F."/>
            <person name="Hu X.F."/>
        </authorList>
    </citation>
    <scope>NUCLEOTIDE SEQUENCE [LARGE SCALE GENOMIC DNA]</scope>
    <source>
        <strain evidence="1 2">KNP414</strain>
    </source>
</reference>
<dbReference type="PATRIC" id="fig|1036673.3.peg.320"/>
<dbReference type="EMBL" id="CP002869">
    <property type="protein sequence ID" value="AEI38991.1"/>
    <property type="molecule type" value="Genomic_DNA"/>
</dbReference>
<dbReference type="HOGENOM" id="CLU_1883698_0_0_9"/>
<gene>
    <name evidence="1" type="ordered locus">KNP414_00366</name>
</gene>
<name>F8FNF4_PAEMK</name>
<dbReference type="RefSeq" id="WP_013914157.1">
    <property type="nucleotide sequence ID" value="NC_015690.1"/>
</dbReference>
<dbReference type="KEGG" id="pms:KNP414_00366"/>
<protein>
    <submittedName>
        <fullName evidence="1">Uncharacterized protein</fullName>
    </submittedName>
</protein>